<dbReference type="OrthoDB" id="123307at2"/>
<sequence length="170" mass="20029">MELNVQRFLDFLNTWYISNTLRQETELLTSDSELAAFMKKHFHIEKAEPLEEVIKFRNDTRELIQSRTFTKLNQVFSEKITFEIKDENHKYTLEPRAVSESFIGNLTVILVKLAQDQQLHRLKMCPDCQYVFFDSSRSGTKKWCSMTKQSKSGRACGTISKVRTYREKTN</sequence>
<dbReference type="Gene3D" id="1.10.3300.10">
    <property type="entry name" value="Jann2411-like domain"/>
    <property type="match status" value="1"/>
</dbReference>
<evidence type="ECO:0000313" key="3">
    <source>
        <dbReference type="Proteomes" id="UP000297776"/>
    </source>
</evidence>
<keyword evidence="3" id="KW-1185">Reference proteome</keyword>
<dbReference type="Proteomes" id="UP000297776">
    <property type="component" value="Unassembled WGS sequence"/>
</dbReference>
<reference evidence="2 3" key="1">
    <citation type="submission" date="2019-03" db="EMBL/GenBank/DDBJ databases">
        <authorList>
            <person name="Yang Y."/>
        </authorList>
    </citation>
    <scope>NUCLEOTIDE SEQUENCE [LARGE SCALE GENOMIC DNA]</scope>
    <source>
        <strain evidence="2 3">ASL-1</strain>
    </source>
</reference>
<dbReference type="RefSeq" id="WP_134381091.1">
    <property type="nucleotide sequence ID" value="NZ_SORX01000003.1"/>
</dbReference>
<organism evidence="2 3">
    <name type="scientific">Jeotgalibacillus salarius</name>
    <dbReference type="NCBI Taxonomy" id="546023"/>
    <lineage>
        <taxon>Bacteria</taxon>
        <taxon>Bacillati</taxon>
        <taxon>Bacillota</taxon>
        <taxon>Bacilli</taxon>
        <taxon>Bacillales</taxon>
        <taxon>Caryophanaceae</taxon>
        <taxon>Jeotgalibacillus</taxon>
    </lineage>
</organism>
<accession>A0A4Y8LI24</accession>
<proteinExistence type="predicted"/>
<name>A0A4Y8LI24_9BACL</name>
<dbReference type="InterPro" id="IPR010852">
    <property type="entry name" value="ABATE"/>
</dbReference>
<dbReference type="PANTHER" id="PTHR35525">
    <property type="entry name" value="BLL6575 PROTEIN"/>
    <property type="match status" value="1"/>
</dbReference>
<dbReference type="PANTHER" id="PTHR35525:SF3">
    <property type="entry name" value="BLL6575 PROTEIN"/>
    <property type="match status" value="1"/>
</dbReference>
<comment type="caution">
    <text evidence="2">The sequence shown here is derived from an EMBL/GenBank/DDBJ whole genome shotgun (WGS) entry which is preliminary data.</text>
</comment>
<dbReference type="SUPFAM" id="SSF160904">
    <property type="entry name" value="Jann2411-like"/>
    <property type="match status" value="1"/>
</dbReference>
<feature type="domain" description="Zinc finger CGNR" evidence="1">
    <location>
        <begin position="121"/>
        <end position="168"/>
    </location>
</feature>
<dbReference type="InterPro" id="IPR023286">
    <property type="entry name" value="ABATE_dom_sf"/>
</dbReference>
<evidence type="ECO:0000259" key="1">
    <source>
        <dbReference type="Pfam" id="PF11706"/>
    </source>
</evidence>
<dbReference type="Pfam" id="PF11706">
    <property type="entry name" value="zf-CGNR"/>
    <property type="match status" value="1"/>
</dbReference>
<dbReference type="AlphaFoldDB" id="A0A4Y8LI24"/>
<protein>
    <submittedName>
        <fullName evidence="2">CGNR zinc finger domain-containing protein</fullName>
    </submittedName>
</protein>
<dbReference type="EMBL" id="SORX01000003">
    <property type="protein sequence ID" value="TFE02394.1"/>
    <property type="molecule type" value="Genomic_DNA"/>
</dbReference>
<dbReference type="InterPro" id="IPR021005">
    <property type="entry name" value="Znf_CGNR"/>
</dbReference>
<evidence type="ECO:0000313" key="2">
    <source>
        <dbReference type="EMBL" id="TFE02394.1"/>
    </source>
</evidence>
<gene>
    <name evidence="2" type="ORF">E2626_07385</name>
</gene>